<dbReference type="InterPro" id="IPR001387">
    <property type="entry name" value="Cro/C1-type_HTH"/>
</dbReference>
<dbReference type="OrthoDB" id="5196339at2"/>
<reference evidence="2 3" key="1">
    <citation type="submission" date="2016-11" db="EMBL/GenBank/DDBJ databases">
        <authorList>
            <person name="Jaros S."/>
            <person name="Januszkiewicz K."/>
            <person name="Wedrychowicz H."/>
        </authorList>
    </citation>
    <scope>NUCLEOTIDE SEQUENCE [LARGE SCALE GENOMIC DNA]</scope>
    <source>
        <strain evidence="2 3">DSM 45627</strain>
    </source>
</reference>
<dbReference type="Gene3D" id="1.10.260.40">
    <property type="entry name" value="lambda repressor-like DNA-binding domains"/>
    <property type="match status" value="1"/>
</dbReference>
<dbReference type="PROSITE" id="PS50943">
    <property type="entry name" value="HTH_CROC1"/>
    <property type="match status" value="1"/>
</dbReference>
<proteinExistence type="predicted"/>
<gene>
    <name evidence="2" type="ORF">SAMN05443575_1207</name>
</gene>
<evidence type="ECO:0000259" key="1">
    <source>
        <dbReference type="PROSITE" id="PS50943"/>
    </source>
</evidence>
<organism evidence="2 3">
    <name type="scientific">Jatrophihabitans endophyticus</name>
    <dbReference type="NCBI Taxonomy" id="1206085"/>
    <lineage>
        <taxon>Bacteria</taxon>
        <taxon>Bacillati</taxon>
        <taxon>Actinomycetota</taxon>
        <taxon>Actinomycetes</taxon>
        <taxon>Jatrophihabitantales</taxon>
        <taxon>Jatrophihabitantaceae</taxon>
        <taxon>Jatrophihabitans</taxon>
    </lineage>
</organism>
<dbReference type="SUPFAM" id="SSF47413">
    <property type="entry name" value="lambda repressor-like DNA-binding domains"/>
    <property type="match status" value="1"/>
</dbReference>
<dbReference type="AlphaFoldDB" id="A0A1M5GKM4"/>
<dbReference type="SMART" id="SM00530">
    <property type="entry name" value="HTH_XRE"/>
    <property type="match status" value="1"/>
</dbReference>
<dbReference type="STRING" id="1206085.SAMN05443575_1207"/>
<dbReference type="EMBL" id="FQVU01000002">
    <property type="protein sequence ID" value="SHG04258.1"/>
    <property type="molecule type" value="Genomic_DNA"/>
</dbReference>
<dbReference type="CDD" id="cd00093">
    <property type="entry name" value="HTH_XRE"/>
    <property type="match status" value="1"/>
</dbReference>
<dbReference type="Proteomes" id="UP000186132">
    <property type="component" value="Unassembled WGS sequence"/>
</dbReference>
<name>A0A1M5GKM4_9ACTN</name>
<protein>
    <submittedName>
        <fullName evidence="2">Helix-turn-helix</fullName>
    </submittedName>
</protein>
<evidence type="ECO:0000313" key="2">
    <source>
        <dbReference type="EMBL" id="SHG04258.1"/>
    </source>
</evidence>
<accession>A0A1M5GKM4</accession>
<dbReference type="GO" id="GO:0003677">
    <property type="term" value="F:DNA binding"/>
    <property type="evidence" value="ECO:0007669"/>
    <property type="project" value="InterPro"/>
</dbReference>
<evidence type="ECO:0000313" key="3">
    <source>
        <dbReference type="Proteomes" id="UP000186132"/>
    </source>
</evidence>
<dbReference type="InterPro" id="IPR010982">
    <property type="entry name" value="Lambda_DNA-bd_dom_sf"/>
</dbReference>
<keyword evidence="3" id="KW-1185">Reference proteome</keyword>
<feature type="domain" description="HTH cro/C1-type" evidence="1">
    <location>
        <begin position="18"/>
        <end position="66"/>
    </location>
</feature>
<sequence>MQMRVRDLAALTAYVRLLGVSQRRLAGDAGVGHATVNHLLSGRRRHCSAETAAAIERALGCPSGLFFEPVDPVEARVLATRRVTR</sequence>
<dbReference type="Pfam" id="PF01381">
    <property type="entry name" value="HTH_3"/>
    <property type="match status" value="1"/>
</dbReference>